<name>A0A5B7K1R5_PORTR</name>
<dbReference type="Proteomes" id="UP000324222">
    <property type="component" value="Unassembled WGS sequence"/>
</dbReference>
<accession>A0A5B7K1R5</accession>
<comment type="caution">
    <text evidence="1">The sequence shown here is derived from an EMBL/GenBank/DDBJ whole genome shotgun (WGS) entry which is preliminary data.</text>
</comment>
<dbReference type="EMBL" id="VSRR010116884">
    <property type="protein sequence ID" value="MPC99078.1"/>
    <property type="molecule type" value="Genomic_DNA"/>
</dbReference>
<protein>
    <submittedName>
        <fullName evidence="1">Uncharacterized protein</fullName>
    </submittedName>
</protein>
<organism evidence="1 2">
    <name type="scientific">Portunus trituberculatus</name>
    <name type="common">Swimming crab</name>
    <name type="synonym">Neptunus trituberculatus</name>
    <dbReference type="NCBI Taxonomy" id="210409"/>
    <lineage>
        <taxon>Eukaryota</taxon>
        <taxon>Metazoa</taxon>
        <taxon>Ecdysozoa</taxon>
        <taxon>Arthropoda</taxon>
        <taxon>Crustacea</taxon>
        <taxon>Multicrustacea</taxon>
        <taxon>Malacostraca</taxon>
        <taxon>Eumalacostraca</taxon>
        <taxon>Eucarida</taxon>
        <taxon>Decapoda</taxon>
        <taxon>Pleocyemata</taxon>
        <taxon>Brachyura</taxon>
        <taxon>Eubrachyura</taxon>
        <taxon>Portunoidea</taxon>
        <taxon>Portunidae</taxon>
        <taxon>Portuninae</taxon>
        <taxon>Portunus</taxon>
    </lineage>
</organism>
<keyword evidence="2" id="KW-1185">Reference proteome</keyword>
<gene>
    <name evidence="1" type="ORF">E2C01_094473</name>
</gene>
<reference evidence="1 2" key="1">
    <citation type="submission" date="2019-05" db="EMBL/GenBank/DDBJ databases">
        <title>Another draft genome of Portunus trituberculatus and its Hox gene families provides insights of decapod evolution.</title>
        <authorList>
            <person name="Jeong J.-H."/>
            <person name="Song I."/>
            <person name="Kim S."/>
            <person name="Choi T."/>
            <person name="Kim D."/>
            <person name="Ryu S."/>
            <person name="Kim W."/>
        </authorList>
    </citation>
    <scope>NUCLEOTIDE SEQUENCE [LARGE SCALE GENOMIC DNA]</scope>
    <source>
        <tissue evidence="1">Muscle</tissue>
    </source>
</reference>
<dbReference type="AlphaFoldDB" id="A0A5B7K1R5"/>
<proteinExistence type="predicted"/>
<evidence type="ECO:0000313" key="2">
    <source>
        <dbReference type="Proteomes" id="UP000324222"/>
    </source>
</evidence>
<evidence type="ECO:0000313" key="1">
    <source>
        <dbReference type="EMBL" id="MPC99078.1"/>
    </source>
</evidence>
<sequence>MRLREHTKEILTEETISKRNLHQLWTILMGSGDAGHAYPIQDSLIIKAVMDVMLLNGCVVLIPHTADWRTCTMPRLLGSALVTNIHYKSARGISWRR</sequence>